<dbReference type="Gene3D" id="1.10.8.80">
    <property type="entry name" value="Magnesium chelatase subunit I, C-Terminal domain"/>
    <property type="match status" value="1"/>
</dbReference>
<keyword evidence="3" id="KW-1185">Reference proteome</keyword>
<dbReference type="Pfam" id="PF17863">
    <property type="entry name" value="AAA_lid_2"/>
    <property type="match status" value="1"/>
</dbReference>
<dbReference type="EMBL" id="CP031165">
    <property type="protein sequence ID" value="AXV09610.1"/>
    <property type="molecule type" value="Genomic_DNA"/>
</dbReference>
<dbReference type="InterPro" id="IPR011703">
    <property type="entry name" value="ATPase_AAA-3"/>
</dbReference>
<dbReference type="SMART" id="SM00382">
    <property type="entry name" value="AAA"/>
    <property type="match status" value="1"/>
</dbReference>
<dbReference type="Proteomes" id="UP000264006">
    <property type="component" value="Chromosome"/>
</dbReference>
<evidence type="ECO:0000259" key="1">
    <source>
        <dbReference type="SMART" id="SM00382"/>
    </source>
</evidence>
<dbReference type="GO" id="GO:0016887">
    <property type="term" value="F:ATP hydrolysis activity"/>
    <property type="evidence" value="ECO:0007669"/>
    <property type="project" value="InterPro"/>
</dbReference>
<dbReference type="PIRSF" id="PIRSF002849">
    <property type="entry name" value="AAA_ATPase_chaperone_MoxR_prd"/>
    <property type="match status" value="1"/>
</dbReference>
<dbReference type="InterPro" id="IPR050764">
    <property type="entry name" value="CbbQ/NirQ/NorQ/GpvN"/>
</dbReference>
<dbReference type="Pfam" id="PF07726">
    <property type="entry name" value="AAA_3"/>
    <property type="match status" value="1"/>
</dbReference>
<dbReference type="CDD" id="cd00009">
    <property type="entry name" value="AAA"/>
    <property type="match status" value="1"/>
</dbReference>
<evidence type="ECO:0000313" key="3">
    <source>
        <dbReference type="Proteomes" id="UP000264006"/>
    </source>
</evidence>
<dbReference type="InterPro" id="IPR027417">
    <property type="entry name" value="P-loop_NTPase"/>
</dbReference>
<dbReference type="InterPro" id="IPR003593">
    <property type="entry name" value="AAA+_ATPase"/>
</dbReference>
<evidence type="ECO:0000313" key="2">
    <source>
        <dbReference type="EMBL" id="AXV09610.1"/>
    </source>
</evidence>
<gene>
    <name evidence="2" type="ORF">DVS28_a4953</name>
</gene>
<dbReference type="GO" id="GO:0005524">
    <property type="term" value="F:ATP binding"/>
    <property type="evidence" value="ECO:0007669"/>
    <property type="project" value="InterPro"/>
</dbReference>
<dbReference type="InterPro" id="IPR041628">
    <property type="entry name" value="ChlI/MoxR_AAA_lid"/>
</dbReference>
<sequence length="347" mass="36348">MTQPPPAPPAPNTTARAAEAEAAIADALRLGESIRSEVRRVIVGQADMVEEVLACLFAGGHVLLEGVPGLGKTVLLKSLAGALRMDFSRVQCTPDLMPADILGTTVLTGDRAGSFQPGPVFTNLLLADEINRATPKTQAALLEAMAERGVTLGGTTRPLPDPFLVLATQNPIDMEGTYPLPEAQMDRFLAKVLVPMPPADDLVDILTRTTGTTSAEVRPVATVEDVRAMVALTRSIPIAPHVLHHAAALTTATHPDRPDAADPVKRYVRLGASPRGAQSMVLLAKATALLAGRAHASVDDLRRAALPALRHRLVLGYEAAAAGVTADQLVAAVLDRVGPPDPQVRGA</sequence>
<dbReference type="PANTHER" id="PTHR42759:SF1">
    <property type="entry name" value="MAGNESIUM-CHELATASE SUBUNIT CHLD"/>
    <property type="match status" value="1"/>
</dbReference>
<reference evidence="2 3" key="1">
    <citation type="submission" date="2018-09" db="EMBL/GenBank/DDBJ databases">
        <title>Complete genome sequence of Euzebya sp. DY32-46 isolated from seawater of Pacific Ocean.</title>
        <authorList>
            <person name="Xu L."/>
            <person name="Wu Y.-H."/>
            <person name="Xu X.-W."/>
        </authorList>
    </citation>
    <scope>NUCLEOTIDE SEQUENCE [LARGE SCALE GENOMIC DNA]</scope>
    <source>
        <strain evidence="2 3">DY32-46</strain>
    </source>
</reference>
<proteinExistence type="predicted"/>
<dbReference type="RefSeq" id="WP_216826275.1">
    <property type="nucleotide sequence ID" value="NZ_CP031165.1"/>
</dbReference>
<protein>
    <submittedName>
        <fullName evidence="2">MoxR-like ATPase</fullName>
    </submittedName>
</protein>
<accession>A0A346Y563</accession>
<name>A0A346Y563_9ACTN</name>
<dbReference type="Gene3D" id="3.40.50.300">
    <property type="entry name" value="P-loop containing nucleotide triphosphate hydrolases"/>
    <property type="match status" value="1"/>
</dbReference>
<dbReference type="PANTHER" id="PTHR42759">
    <property type="entry name" value="MOXR FAMILY PROTEIN"/>
    <property type="match status" value="1"/>
</dbReference>
<feature type="domain" description="AAA+ ATPase" evidence="1">
    <location>
        <begin position="58"/>
        <end position="200"/>
    </location>
</feature>
<dbReference type="KEGG" id="euz:DVS28_a4953"/>
<dbReference type="AlphaFoldDB" id="A0A346Y563"/>
<dbReference type="SUPFAM" id="SSF52540">
    <property type="entry name" value="P-loop containing nucleoside triphosphate hydrolases"/>
    <property type="match status" value="1"/>
</dbReference>
<organism evidence="2 3">
    <name type="scientific">Euzebya pacifica</name>
    <dbReference type="NCBI Taxonomy" id="1608957"/>
    <lineage>
        <taxon>Bacteria</taxon>
        <taxon>Bacillati</taxon>
        <taxon>Actinomycetota</taxon>
        <taxon>Nitriliruptoria</taxon>
        <taxon>Euzebyales</taxon>
    </lineage>
</organism>